<feature type="non-terminal residue" evidence="3">
    <location>
        <position position="1"/>
    </location>
</feature>
<dbReference type="PROSITE" id="PS50275">
    <property type="entry name" value="SAC"/>
    <property type="match status" value="1"/>
</dbReference>
<comment type="caution">
    <text evidence="3">The sequence shown here is derived from an EMBL/GenBank/DDBJ whole genome shotgun (WGS) entry which is preliminary data.</text>
</comment>
<feature type="region of interest" description="Disordered" evidence="1">
    <location>
        <begin position="283"/>
        <end position="309"/>
    </location>
</feature>
<organism evidence="3 4">
    <name type="scientific">Cichlidogyrus casuarinus</name>
    <dbReference type="NCBI Taxonomy" id="1844966"/>
    <lineage>
        <taxon>Eukaryota</taxon>
        <taxon>Metazoa</taxon>
        <taxon>Spiralia</taxon>
        <taxon>Lophotrochozoa</taxon>
        <taxon>Platyhelminthes</taxon>
        <taxon>Monogenea</taxon>
        <taxon>Monopisthocotylea</taxon>
        <taxon>Dactylogyridea</taxon>
        <taxon>Ancyrocephalidae</taxon>
        <taxon>Cichlidogyrus</taxon>
    </lineage>
</organism>
<name>A0ABD2QEA7_9PLAT</name>
<accession>A0ABD2QEA7</accession>
<dbReference type="EMBL" id="JBJKFK010000360">
    <property type="protein sequence ID" value="KAL3317592.1"/>
    <property type="molecule type" value="Genomic_DNA"/>
</dbReference>
<feature type="compositionally biased region" description="Low complexity" evidence="1">
    <location>
        <begin position="54"/>
        <end position="67"/>
    </location>
</feature>
<dbReference type="Proteomes" id="UP001626550">
    <property type="component" value="Unassembled WGS sequence"/>
</dbReference>
<reference evidence="3 4" key="1">
    <citation type="submission" date="2024-11" db="EMBL/GenBank/DDBJ databases">
        <title>Adaptive evolution of stress response genes in parasites aligns with host niche diversity.</title>
        <authorList>
            <person name="Hahn C."/>
            <person name="Resl P."/>
        </authorList>
    </citation>
    <scope>NUCLEOTIDE SEQUENCE [LARGE SCALE GENOMIC DNA]</scope>
    <source>
        <strain evidence="3">EGGRZ-B1_66</strain>
        <tissue evidence="3">Body</tissue>
    </source>
</reference>
<protein>
    <recommendedName>
        <fullName evidence="2">SAC domain-containing protein</fullName>
    </recommendedName>
</protein>
<dbReference type="InterPro" id="IPR002013">
    <property type="entry name" value="SAC_dom"/>
</dbReference>
<evidence type="ECO:0000256" key="1">
    <source>
        <dbReference type="SAM" id="MobiDB-lite"/>
    </source>
</evidence>
<proteinExistence type="predicted"/>
<evidence type="ECO:0000259" key="2">
    <source>
        <dbReference type="PROSITE" id="PS50275"/>
    </source>
</evidence>
<evidence type="ECO:0000313" key="3">
    <source>
        <dbReference type="EMBL" id="KAL3317592.1"/>
    </source>
</evidence>
<feature type="compositionally biased region" description="Low complexity" evidence="1">
    <location>
        <begin position="297"/>
        <end position="309"/>
    </location>
</feature>
<dbReference type="Pfam" id="PF02383">
    <property type="entry name" value="Syja_N"/>
    <property type="match status" value="1"/>
</dbReference>
<gene>
    <name evidence="3" type="ORF">Ciccas_003756</name>
</gene>
<sequence length="353" mass="39786">SEWHLVLITKSESVGFLSDGTEILRIKRTLLLPLNTTPVYQLDLEPCTQCSVRSNSDPSISPLKSSSELCYSPQQNGTQSNKPLIKMMQNQLKNATGNVMTKAKQGRDREKYERRIHNELSKLLHIDGDGCFYYAAPGFDCTHNLQSKQNSELRYGFSQDDPLPWHQPTWRWADKRFFWNFHSLKDILQSADKYLESEGLPQFGQPLTTRPKPFNLSQFPAWSPEVDVRKLDTMVRSLESVLFPVMQGFVQMEELVMKQLTVERGVTSPESILKAFASTAGAKPETSPTGIIREGASSSSSKKNSISESNSSHLGVCLISRRSCFRAGEQDPNLTAAYRVFFADIGVHFIPND</sequence>
<keyword evidence="4" id="KW-1185">Reference proteome</keyword>
<dbReference type="PANTHER" id="PTHR45662:SF8">
    <property type="entry name" value="PHOSPHATIDYLINOSITIDE PHOSPHATASE SAC2"/>
    <property type="match status" value="1"/>
</dbReference>
<feature type="compositionally biased region" description="Polar residues" evidence="1">
    <location>
        <begin position="68"/>
        <end position="81"/>
    </location>
</feature>
<dbReference type="PANTHER" id="PTHR45662">
    <property type="entry name" value="PHOSPHATIDYLINOSITIDE PHOSPHATASE SAC1"/>
    <property type="match status" value="1"/>
</dbReference>
<feature type="region of interest" description="Disordered" evidence="1">
    <location>
        <begin position="52"/>
        <end position="81"/>
    </location>
</feature>
<evidence type="ECO:0000313" key="4">
    <source>
        <dbReference type="Proteomes" id="UP001626550"/>
    </source>
</evidence>
<feature type="domain" description="SAC" evidence="2">
    <location>
        <begin position="133"/>
        <end position="328"/>
    </location>
</feature>
<dbReference type="AlphaFoldDB" id="A0ABD2QEA7"/>